<feature type="compositionally biased region" description="Basic and acidic residues" evidence="1">
    <location>
        <begin position="562"/>
        <end position="573"/>
    </location>
</feature>
<feature type="compositionally biased region" description="Basic and acidic residues" evidence="1">
    <location>
        <begin position="242"/>
        <end position="262"/>
    </location>
</feature>
<reference evidence="2 3" key="1">
    <citation type="submission" date="2019-04" db="EMBL/GenBank/DDBJ databases">
        <title>High contiguity whole genome sequence and gene annotation resource for two Venturia nashicola isolates.</title>
        <authorList>
            <person name="Prokchorchik M."/>
            <person name="Won K."/>
            <person name="Lee Y."/>
            <person name="Choi E.D."/>
            <person name="Segonzac C."/>
            <person name="Sohn K.H."/>
        </authorList>
    </citation>
    <scope>NUCLEOTIDE SEQUENCE [LARGE SCALE GENOMIC DNA]</scope>
    <source>
        <strain evidence="2 3">PRI2</strain>
    </source>
</reference>
<dbReference type="EMBL" id="SNSC02000005">
    <property type="protein sequence ID" value="TID24282.1"/>
    <property type="molecule type" value="Genomic_DNA"/>
</dbReference>
<sequence>MSGSTRSDSTEELRGPTPSTSPESEIPQDEGVLTDTEVEDAAGQGQDEDIEEPINSTKRKLLGADAEDGGHDASEAASKRRKKSATKLKEPKIPKPTKNPVPKPAQKASKPATAKKPQHGKEVDAKKVGENAQEKKPVDQDDDEVLPEADEDGHQESAEAEKFLKEQQRARFGVINDVQLSNRIRAKNGMVDSPMQTIDENITSREQLLLESFFLPLGSDPEDDGVAQRRINYVKPYTQSPEEARKNRKGDRESLSKTDWRKQSLKHRLNMIEGLQEIEDHEPEAPRNAWDDLKTRARGVREKLVQGQDWLDEPTSWEKYNNGKAICKPRKLPTAPKDSGKKNDDDDDGLSGPAPLRRNPGKEKDTEEKVTASTSKTKEDPKAPIWKKEHEAYLQELLQDPQGDEGYKDEEKPPPGQPRQRGIATAYTPLELEMSKRFIEATNASKKSEWTLSSANTRSLARAHALFFTKWPLLEKKGSPMDPHRRPDAMFRRLKKDQAFKTLFEKHKKVEKGGCTKVQKGGNNAKKHMEVGGKRIPDSITLPDCEDDDRDAEAPEAITSKDNPKLNMGDKRPTARKGPMKSRIPVEEVVRNEEQDSNADSEAEKVDEGSSPGEDTELSDLEMDGQVDSGDLSRKASDEDVPCEEDPEQHADGQVQEDQDMEDQDGEGDSDEDDDSISSGSDDMDSEGQ</sequence>
<feature type="compositionally biased region" description="Basic and acidic residues" evidence="1">
    <location>
        <begin position="68"/>
        <end position="78"/>
    </location>
</feature>
<gene>
    <name evidence="2" type="ORF">E6O75_ATG02647</name>
</gene>
<feature type="compositionally biased region" description="Basic and acidic residues" evidence="1">
    <location>
        <begin position="527"/>
        <end position="537"/>
    </location>
</feature>
<evidence type="ECO:0000256" key="1">
    <source>
        <dbReference type="SAM" id="MobiDB-lite"/>
    </source>
</evidence>
<keyword evidence="3" id="KW-1185">Reference proteome</keyword>
<feature type="compositionally biased region" description="Basic and acidic residues" evidence="1">
    <location>
        <begin position="584"/>
        <end position="594"/>
    </location>
</feature>
<feature type="compositionally biased region" description="Acidic residues" evidence="1">
    <location>
        <begin position="655"/>
        <end position="689"/>
    </location>
</feature>
<feature type="compositionally biased region" description="Acidic residues" evidence="1">
    <location>
        <begin position="140"/>
        <end position="151"/>
    </location>
</feature>
<evidence type="ECO:0000313" key="2">
    <source>
        <dbReference type="EMBL" id="TID24282.1"/>
    </source>
</evidence>
<feature type="region of interest" description="Disordered" evidence="1">
    <location>
        <begin position="1"/>
        <end position="160"/>
    </location>
</feature>
<feature type="compositionally biased region" description="Acidic residues" evidence="1">
    <location>
        <begin position="36"/>
        <end position="52"/>
    </location>
</feature>
<dbReference type="AlphaFoldDB" id="A0A4Z1PNP8"/>
<feature type="compositionally biased region" description="Basic and acidic residues" evidence="1">
    <location>
        <begin position="360"/>
        <end position="393"/>
    </location>
</feature>
<protein>
    <submittedName>
        <fullName evidence="2">Uncharacterized protein</fullName>
    </submittedName>
</protein>
<accession>A0A4Z1PNP8</accession>
<comment type="caution">
    <text evidence="2">The sequence shown here is derived from an EMBL/GenBank/DDBJ whole genome shotgun (WGS) entry which is preliminary data.</text>
</comment>
<proteinExistence type="predicted"/>
<feature type="compositionally biased region" description="Acidic residues" evidence="1">
    <location>
        <begin position="614"/>
        <end position="625"/>
    </location>
</feature>
<dbReference type="Proteomes" id="UP000298493">
    <property type="component" value="Unassembled WGS sequence"/>
</dbReference>
<name>A0A4Z1PNP8_9PEZI</name>
<feature type="region of interest" description="Disordered" evidence="1">
    <location>
        <begin position="237"/>
        <end position="263"/>
    </location>
</feature>
<feature type="region of interest" description="Disordered" evidence="1">
    <location>
        <begin position="303"/>
        <end position="423"/>
    </location>
</feature>
<organism evidence="2 3">
    <name type="scientific">Venturia nashicola</name>
    <dbReference type="NCBI Taxonomy" id="86259"/>
    <lineage>
        <taxon>Eukaryota</taxon>
        <taxon>Fungi</taxon>
        <taxon>Dikarya</taxon>
        <taxon>Ascomycota</taxon>
        <taxon>Pezizomycotina</taxon>
        <taxon>Dothideomycetes</taxon>
        <taxon>Pleosporomycetidae</taxon>
        <taxon>Venturiales</taxon>
        <taxon>Venturiaceae</taxon>
        <taxon>Venturia</taxon>
    </lineage>
</organism>
<feature type="compositionally biased region" description="Basic and acidic residues" evidence="1">
    <location>
        <begin position="119"/>
        <end position="139"/>
    </location>
</feature>
<feature type="region of interest" description="Disordered" evidence="1">
    <location>
        <begin position="514"/>
        <end position="689"/>
    </location>
</feature>
<evidence type="ECO:0000313" key="3">
    <source>
        <dbReference type="Proteomes" id="UP000298493"/>
    </source>
</evidence>
<feature type="compositionally biased region" description="Low complexity" evidence="1">
    <location>
        <begin position="16"/>
        <end position="25"/>
    </location>
</feature>